<name>A0AAJ0MJW0_9PEZI</name>
<keyword evidence="3" id="KW-0812">Transmembrane</keyword>
<feature type="region of interest" description="Disordered" evidence="2">
    <location>
        <begin position="54"/>
        <end position="74"/>
    </location>
</feature>
<dbReference type="AlphaFoldDB" id="A0AAJ0MJW0"/>
<dbReference type="EMBL" id="JAUIQD010000001">
    <property type="protein sequence ID" value="KAK3363180.1"/>
    <property type="molecule type" value="Genomic_DNA"/>
</dbReference>
<keyword evidence="1" id="KW-0175">Coiled coil</keyword>
<comment type="caution">
    <text evidence="4">The sequence shown here is derived from an EMBL/GenBank/DDBJ whole genome shotgun (WGS) entry which is preliminary data.</text>
</comment>
<feature type="coiled-coil region" evidence="1">
    <location>
        <begin position="370"/>
        <end position="443"/>
    </location>
</feature>
<evidence type="ECO:0000313" key="4">
    <source>
        <dbReference type="EMBL" id="KAK3363180.1"/>
    </source>
</evidence>
<keyword evidence="3" id="KW-1133">Transmembrane helix</keyword>
<sequence>MEKSLDLGAAERAGLMAEISRLEEDLRALQPHSKKRVREPANDRFAGIDDIVAAEEASHKPPKRRRVAPRKDVEPVVEEAQEMIIHGLDRLHNNADWDITTTAVHQITEALDAPDGITAEHQEAIFDNLQKMQLANAIAPTPAAESFVAATSDVLHPQVAAEHTATGWAQPSTTKDVVQAGRGTDLKAIDRAEINASERFIMPAQAAADASVQINLETLFGSSNNTHEEGTFQAANDRTSNIKTKRRTYDSAITMPLLFLVILLLVLPVSSPGLELDDKLPATFEQLVSILIQIEDNVRPVFPSEFFRATLILSIIWMVKPHVTAAWDCLIAYSEEKFWRPINGLLWFINLSVNLFRVTSSDSQATAYLLSRIDELEKQLEKQRNHLEKLQGAEVSEHEKATSNLRTLLEAEILKVKKVTKAKENVEELLKAKTARLDEAMGNLKVMTIRARHGMQLADAWEAYVKDMRQLLDETIKIMRR</sequence>
<accession>A0AAJ0MJW0</accession>
<evidence type="ECO:0000256" key="2">
    <source>
        <dbReference type="SAM" id="MobiDB-lite"/>
    </source>
</evidence>
<feature type="transmembrane region" description="Helical" evidence="3">
    <location>
        <begin position="248"/>
        <end position="269"/>
    </location>
</feature>
<keyword evidence="5" id="KW-1185">Reference proteome</keyword>
<evidence type="ECO:0000256" key="1">
    <source>
        <dbReference type="SAM" id="Coils"/>
    </source>
</evidence>
<keyword evidence="3" id="KW-0472">Membrane</keyword>
<reference evidence="4" key="1">
    <citation type="journal article" date="2023" name="Mol. Phylogenet. Evol.">
        <title>Genome-scale phylogeny and comparative genomics of the fungal order Sordariales.</title>
        <authorList>
            <person name="Hensen N."/>
            <person name="Bonometti L."/>
            <person name="Westerberg I."/>
            <person name="Brannstrom I.O."/>
            <person name="Guillou S."/>
            <person name="Cros-Aarteil S."/>
            <person name="Calhoun S."/>
            <person name="Haridas S."/>
            <person name="Kuo A."/>
            <person name="Mondo S."/>
            <person name="Pangilinan J."/>
            <person name="Riley R."/>
            <person name="LaButti K."/>
            <person name="Andreopoulos B."/>
            <person name="Lipzen A."/>
            <person name="Chen C."/>
            <person name="Yan M."/>
            <person name="Daum C."/>
            <person name="Ng V."/>
            <person name="Clum A."/>
            <person name="Steindorff A."/>
            <person name="Ohm R.A."/>
            <person name="Martin F."/>
            <person name="Silar P."/>
            <person name="Natvig D.O."/>
            <person name="Lalanne C."/>
            <person name="Gautier V."/>
            <person name="Ament-Velasquez S.L."/>
            <person name="Kruys A."/>
            <person name="Hutchinson M.I."/>
            <person name="Powell A.J."/>
            <person name="Barry K."/>
            <person name="Miller A.N."/>
            <person name="Grigoriev I.V."/>
            <person name="Debuchy R."/>
            <person name="Gladieux P."/>
            <person name="Hiltunen Thoren M."/>
            <person name="Johannesson H."/>
        </authorList>
    </citation>
    <scope>NUCLEOTIDE SEQUENCE</scope>
    <source>
        <strain evidence="4">CBS 955.72</strain>
    </source>
</reference>
<evidence type="ECO:0000313" key="5">
    <source>
        <dbReference type="Proteomes" id="UP001275084"/>
    </source>
</evidence>
<evidence type="ECO:0000256" key="3">
    <source>
        <dbReference type="SAM" id="Phobius"/>
    </source>
</evidence>
<organism evidence="4 5">
    <name type="scientific">Lasiosphaeria hispida</name>
    <dbReference type="NCBI Taxonomy" id="260671"/>
    <lineage>
        <taxon>Eukaryota</taxon>
        <taxon>Fungi</taxon>
        <taxon>Dikarya</taxon>
        <taxon>Ascomycota</taxon>
        <taxon>Pezizomycotina</taxon>
        <taxon>Sordariomycetes</taxon>
        <taxon>Sordariomycetidae</taxon>
        <taxon>Sordariales</taxon>
        <taxon>Lasiosphaeriaceae</taxon>
        <taxon>Lasiosphaeria</taxon>
    </lineage>
</organism>
<gene>
    <name evidence="4" type="ORF">B0T25DRAFT_575802</name>
</gene>
<proteinExistence type="predicted"/>
<reference evidence="4" key="2">
    <citation type="submission" date="2023-06" db="EMBL/GenBank/DDBJ databases">
        <authorList>
            <consortium name="Lawrence Berkeley National Laboratory"/>
            <person name="Haridas S."/>
            <person name="Hensen N."/>
            <person name="Bonometti L."/>
            <person name="Westerberg I."/>
            <person name="Brannstrom I.O."/>
            <person name="Guillou S."/>
            <person name="Cros-Aarteil S."/>
            <person name="Calhoun S."/>
            <person name="Kuo A."/>
            <person name="Mondo S."/>
            <person name="Pangilinan J."/>
            <person name="Riley R."/>
            <person name="Labutti K."/>
            <person name="Andreopoulos B."/>
            <person name="Lipzen A."/>
            <person name="Chen C."/>
            <person name="Yanf M."/>
            <person name="Daum C."/>
            <person name="Ng V."/>
            <person name="Clum A."/>
            <person name="Steindorff A."/>
            <person name="Ohm R."/>
            <person name="Martin F."/>
            <person name="Silar P."/>
            <person name="Natvig D."/>
            <person name="Lalanne C."/>
            <person name="Gautier V."/>
            <person name="Ament-Velasquez S.L."/>
            <person name="Kruys A."/>
            <person name="Hutchinson M.I."/>
            <person name="Powell A.J."/>
            <person name="Barry K."/>
            <person name="Miller A.N."/>
            <person name="Grigoriev I.V."/>
            <person name="Debuchy R."/>
            <person name="Gladieux P."/>
            <person name="Thoren M.H."/>
            <person name="Johannesson H."/>
        </authorList>
    </citation>
    <scope>NUCLEOTIDE SEQUENCE</scope>
    <source>
        <strain evidence="4">CBS 955.72</strain>
    </source>
</reference>
<dbReference type="Proteomes" id="UP001275084">
    <property type="component" value="Unassembled WGS sequence"/>
</dbReference>
<protein>
    <submittedName>
        <fullName evidence="4">Uncharacterized protein</fullName>
    </submittedName>
</protein>